<organism evidence="1 2">
    <name type="scientific">Conoideocrella luteorostrata</name>
    <dbReference type="NCBI Taxonomy" id="1105319"/>
    <lineage>
        <taxon>Eukaryota</taxon>
        <taxon>Fungi</taxon>
        <taxon>Dikarya</taxon>
        <taxon>Ascomycota</taxon>
        <taxon>Pezizomycotina</taxon>
        <taxon>Sordariomycetes</taxon>
        <taxon>Hypocreomycetidae</taxon>
        <taxon>Hypocreales</taxon>
        <taxon>Clavicipitaceae</taxon>
        <taxon>Conoideocrella</taxon>
    </lineage>
</organism>
<dbReference type="Gene3D" id="3.10.450.30">
    <property type="entry name" value="Microbial ribonucleases"/>
    <property type="match status" value="1"/>
</dbReference>
<dbReference type="Proteomes" id="UP001251528">
    <property type="component" value="Unassembled WGS sequence"/>
</dbReference>
<dbReference type="AlphaFoldDB" id="A0AAJ0CK73"/>
<gene>
    <name evidence="1" type="ORF">QQS21_007716</name>
</gene>
<evidence type="ECO:0000313" key="1">
    <source>
        <dbReference type="EMBL" id="KAK2594586.1"/>
    </source>
</evidence>
<comment type="caution">
    <text evidence="1">The sequence shown here is derived from an EMBL/GenBank/DDBJ whole genome shotgun (WGS) entry which is preliminary data.</text>
</comment>
<protein>
    <submittedName>
        <fullName evidence="1">Uncharacterized protein</fullName>
    </submittedName>
</protein>
<evidence type="ECO:0000313" key="2">
    <source>
        <dbReference type="Proteomes" id="UP001251528"/>
    </source>
</evidence>
<keyword evidence="2" id="KW-1185">Reference proteome</keyword>
<accession>A0AAJ0CK73</accession>
<name>A0AAJ0CK73_9HYPO</name>
<dbReference type="EMBL" id="JASWJB010000163">
    <property type="protein sequence ID" value="KAK2594586.1"/>
    <property type="molecule type" value="Genomic_DNA"/>
</dbReference>
<reference evidence="1" key="1">
    <citation type="submission" date="2023-06" db="EMBL/GenBank/DDBJ databases">
        <title>Conoideocrella luteorostrata (Hypocreales: Clavicipitaceae), a potential biocontrol fungus for elongate hemlock scale in United States Christmas tree production areas.</title>
        <authorList>
            <person name="Barrett H."/>
            <person name="Lovett B."/>
            <person name="Macias A.M."/>
            <person name="Stajich J.E."/>
            <person name="Kasson M.T."/>
        </authorList>
    </citation>
    <scope>NUCLEOTIDE SEQUENCE</scope>
    <source>
        <strain evidence="1">ARSEF 14590</strain>
    </source>
</reference>
<sequence>MHVVSCETSSAAIPYLVNVTWAISQAQKRGTVTTVRGPYKFKKTKYTKFAYPSCNHNDAQLVRYPIFGLQKWGDEILPEDAPLREWRGGVEYSVQGKPMAKTACTPISVVYHNCGGAVVYCGIITYHQADDDGCGFDYMELCNRQNWDKNYQYYKK</sequence>
<proteinExistence type="predicted"/>